<dbReference type="Gene3D" id="3.40.50.300">
    <property type="entry name" value="P-loop containing nucleotide triphosphate hydrolases"/>
    <property type="match status" value="1"/>
</dbReference>
<dbReference type="AlphaFoldDB" id="A0A5C5UTY3"/>
<dbReference type="InterPro" id="IPR027417">
    <property type="entry name" value="P-loop_NTPase"/>
</dbReference>
<evidence type="ECO:0000256" key="2">
    <source>
        <dbReference type="ARBA" id="ARBA00022448"/>
    </source>
</evidence>
<reference evidence="6 7" key="1">
    <citation type="submission" date="2019-08" db="EMBL/GenBank/DDBJ databases">
        <authorList>
            <person name="Lei W."/>
        </authorList>
    </citation>
    <scope>NUCLEOTIDE SEQUENCE [LARGE SCALE GENOMIC DNA]</scope>
    <source>
        <strain evidence="6 7">CCUG 58627</strain>
    </source>
</reference>
<dbReference type="OrthoDB" id="5296765at2"/>
<dbReference type="GO" id="GO:0016887">
    <property type="term" value="F:ATP hydrolysis activity"/>
    <property type="evidence" value="ECO:0007669"/>
    <property type="project" value="InterPro"/>
</dbReference>
<gene>
    <name evidence="6" type="ORF">FRX94_00085</name>
</gene>
<proteinExistence type="inferred from homology"/>
<evidence type="ECO:0000313" key="6">
    <source>
        <dbReference type="EMBL" id="TWT28960.1"/>
    </source>
</evidence>
<dbReference type="FunFam" id="3.40.50.300:FF:000134">
    <property type="entry name" value="Iron-enterobactin ABC transporter ATP-binding protein"/>
    <property type="match status" value="1"/>
</dbReference>
<dbReference type="InterPro" id="IPR003593">
    <property type="entry name" value="AAA+_ATPase"/>
</dbReference>
<dbReference type="RefSeq" id="WP_146323076.1">
    <property type="nucleotide sequence ID" value="NZ_BAABLR010000076.1"/>
</dbReference>
<dbReference type="EMBL" id="VOHM01000001">
    <property type="protein sequence ID" value="TWT28960.1"/>
    <property type="molecule type" value="Genomic_DNA"/>
</dbReference>
<dbReference type="CDD" id="cd03235">
    <property type="entry name" value="ABC_Metallic_Cations"/>
    <property type="match status" value="1"/>
</dbReference>
<evidence type="ECO:0000256" key="4">
    <source>
        <dbReference type="ARBA" id="ARBA00022840"/>
    </source>
</evidence>
<sequence>MQSVKPSSVKDRTKETVNALNVADLTVTYGAFRAIENISFVVPSGAVMGLIGPNGAGKSTVMKAAIDLIPRQTGTIKFFEQPLDAVRNRVAYMPQSAAVDWDYPITVEQVVAMGLYPKLGWLKRMSPEQRQQVADALERVGIKELARRQISELSGGQRKRVFVARILVQAPDLYLLDEPFAGVDAASERVIRGVLHELRDAGASIVIVHHDLSTVAELCDHVTILNKHLVSTGPVAESFTREYVNEAFGLGLL</sequence>
<keyword evidence="4 6" id="KW-0067">ATP-binding</keyword>
<dbReference type="InterPro" id="IPR017871">
    <property type="entry name" value="ABC_transporter-like_CS"/>
</dbReference>
<keyword evidence="2" id="KW-0813">Transport</keyword>
<dbReference type="PANTHER" id="PTHR42734">
    <property type="entry name" value="METAL TRANSPORT SYSTEM ATP-BINDING PROTEIN TM_0124-RELATED"/>
    <property type="match status" value="1"/>
</dbReference>
<dbReference type="Proteomes" id="UP000320791">
    <property type="component" value="Unassembled WGS sequence"/>
</dbReference>
<dbReference type="SUPFAM" id="SSF52540">
    <property type="entry name" value="P-loop containing nucleoside triphosphate hydrolases"/>
    <property type="match status" value="1"/>
</dbReference>
<accession>A0A5C5UTY3</accession>
<dbReference type="PROSITE" id="PS50893">
    <property type="entry name" value="ABC_TRANSPORTER_2"/>
    <property type="match status" value="1"/>
</dbReference>
<dbReference type="InterPro" id="IPR050153">
    <property type="entry name" value="Metal_Ion_Import_ABC"/>
</dbReference>
<name>A0A5C5UTY3_9CORY</name>
<organism evidence="6 7">
    <name type="scientific">Corynebacterium canis</name>
    <dbReference type="NCBI Taxonomy" id="679663"/>
    <lineage>
        <taxon>Bacteria</taxon>
        <taxon>Bacillati</taxon>
        <taxon>Actinomycetota</taxon>
        <taxon>Actinomycetes</taxon>
        <taxon>Mycobacteriales</taxon>
        <taxon>Corynebacteriaceae</taxon>
        <taxon>Corynebacterium</taxon>
    </lineage>
</organism>
<evidence type="ECO:0000259" key="5">
    <source>
        <dbReference type="PROSITE" id="PS50893"/>
    </source>
</evidence>
<keyword evidence="7" id="KW-1185">Reference proteome</keyword>
<keyword evidence="3" id="KW-0547">Nucleotide-binding</keyword>
<dbReference type="PANTHER" id="PTHR42734:SF5">
    <property type="entry name" value="IRON TRANSPORT SYSTEM ATP-BINDING PROTEIN HI_0361-RELATED"/>
    <property type="match status" value="1"/>
</dbReference>
<comment type="caution">
    <text evidence="6">The sequence shown here is derived from an EMBL/GenBank/DDBJ whole genome shotgun (WGS) entry which is preliminary data.</text>
</comment>
<evidence type="ECO:0000313" key="7">
    <source>
        <dbReference type="Proteomes" id="UP000320791"/>
    </source>
</evidence>
<protein>
    <submittedName>
        <fullName evidence="6">Metal ABC transporter ATP-binding protein</fullName>
    </submittedName>
</protein>
<evidence type="ECO:0000256" key="1">
    <source>
        <dbReference type="ARBA" id="ARBA00005417"/>
    </source>
</evidence>
<dbReference type="PROSITE" id="PS00211">
    <property type="entry name" value="ABC_TRANSPORTER_1"/>
    <property type="match status" value="1"/>
</dbReference>
<feature type="domain" description="ABC transporter" evidence="5">
    <location>
        <begin position="20"/>
        <end position="252"/>
    </location>
</feature>
<dbReference type="InterPro" id="IPR003439">
    <property type="entry name" value="ABC_transporter-like_ATP-bd"/>
</dbReference>
<dbReference type="SMART" id="SM00382">
    <property type="entry name" value="AAA"/>
    <property type="match status" value="1"/>
</dbReference>
<dbReference type="Pfam" id="PF00005">
    <property type="entry name" value="ABC_tran"/>
    <property type="match status" value="1"/>
</dbReference>
<comment type="similarity">
    <text evidence="1">Belongs to the ABC transporter superfamily.</text>
</comment>
<dbReference type="GO" id="GO:0005524">
    <property type="term" value="F:ATP binding"/>
    <property type="evidence" value="ECO:0007669"/>
    <property type="project" value="UniProtKB-KW"/>
</dbReference>
<evidence type="ECO:0000256" key="3">
    <source>
        <dbReference type="ARBA" id="ARBA00022741"/>
    </source>
</evidence>